<gene>
    <name evidence="6" type="ORF">AB0C36_18085</name>
</gene>
<dbReference type="PANTHER" id="PTHR30346">
    <property type="entry name" value="TRANSCRIPTIONAL DUAL REGULATOR HCAR-RELATED"/>
    <property type="match status" value="1"/>
</dbReference>
<evidence type="ECO:0000256" key="1">
    <source>
        <dbReference type="ARBA" id="ARBA00009437"/>
    </source>
</evidence>
<evidence type="ECO:0000259" key="5">
    <source>
        <dbReference type="PROSITE" id="PS50931"/>
    </source>
</evidence>
<comment type="caution">
    <text evidence="6">The sequence shown here is derived from an EMBL/GenBank/DDBJ whole genome shotgun (WGS) entry which is preliminary data.</text>
</comment>
<dbReference type="SUPFAM" id="SSF53850">
    <property type="entry name" value="Periplasmic binding protein-like II"/>
    <property type="match status" value="1"/>
</dbReference>
<dbReference type="InterPro" id="IPR036388">
    <property type="entry name" value="WH-like_DNA-bd_sf"/>
</dbReference>
<proteinExistence type="inferred from homology"/>
<sequence length="310" mass="32719">METRRLEMLAELSRLGSMRAVAETLGTTTSTVSQQIAALAQETGTPLIEPDGRRVRLTPAGRRLAEHATAIVAAVEAARLDVGPDAEPNGSVRVAGFATAVRTSLLPVVASLAVSHPRVRVLVREHEPAEVRALLNADEADLGLVYDYNLAPAEDDPVLWSTSLWSSRWGLGVPDDYGPPAAATGSSATGSSADVFARHRTHAWIGNSRNTADERVIAVLASIAGFRARITHQADSLDLVQDLIAAGLGVGLLPVSQPTRPGVRLLPLDSPPVELRAYAVARHGRRDWPPLALVAGLLLTAPGPDSPASR</sequence>
<dbReference type="InterPro" id="IPR036390">
    <property type="entry name" value="WH_DNA-bd_sf"/>
</dbReference>
<dbReference type="PROSITE" id="PS50931">
    <property type="entry name" value="HTH_LYSR"/>
    <property type="match status" value="1"/>
</dbReference>
<feature type="domain" description="HTH lysR-type" evidence="5">
    <location>
        <begin position="1"/>
        <end position="58"/>
    </location>
</feature>
<organism evidence="6 7">
    <name type="scientific">Streptodolium elevatio</name>
    <dbReference type="NCBI Taxonomy" id="3157996"/>
    <lineage>
        <taxon>Bacteria</taxon>
        <taxon>Bacillati</taxon>
        <taxon>Actinomycetota</taxon>
        <taxon>Actinomycetes</taxon>
        <taxon>Kitasatosporales</taxon>
        <taxon>Streptomycetaceae</taxon>
        <taxon>Streptodolium</taxon>
    </lineage>
</organism>
<dbReference type="Pfam" id="PF00126">
    <property type="entry name" value="HTH_1"/>
    <property type="match status" value="1"/>
</dbReference>
<name>A0ABV3DI48_9ACTN</name>
<comment type="similarity">
    <text evidence="1">Belongs to the LysR transcriptional regulatory family.</text>
</comment>
<dbReference type="Gene3D" id="3.40.190.10">
    <property type="entry name" value="Periplasmic binding protein-like II"/>
    <property type="match status" value="2"/>
</dbReference>
<dbReference type="InterPro" id="IPR005119">
    <property type="entry name" value="LysR_subst-bd"/>
</dbReference>
<evidence type="ECO:0000313" key="7">
    <source>
        <dbReference type="Proteomes" id="UP001551482"/>
    </source>
</evidence>
<dbReference type="Gene3D" id="1.10.10.10">
    <property type="entry name" value="Winged helix-like DNA-binding domain superfamily/Winged helix DNA-binding domain"/>
    <property type="match status" value="1"/>
</dbReference>
<evidence type="ECO:0000313" key="6">
    <source>
        <dbReference type="EMBL" id="MEU8135420.1"/>
    </source>
</evidence>
<dbReference type="Pfam" id="PF03466">
    <property type="entry name" value="LysR_substrate"/>
    <property type="match status" value="1"/>
</dbReference>
<evidence type="ECO:0000256" key="3">
    <source>
        <dbReference type="ARBA" id="ARBA00023125"/>
    </source>
</evidence>
<keyword evidence="2" id="KW-0805">Transcription regulation</keyword>
<reference evidence="6 7" key="1">
    <citation type="submission" date="2024-06" db="EMBL/GenBank/DDBJ databases">
        <title>The Natural Products Discovery Center: Release of the First 8490 Sequenced Strains for Exploring Actinobacteria Biosynthetic Diversity.</title>
        <authorList>
            <person name="Kalkreuter E."/>
            <person name="Kautsar S.A."/>
            <person name="Yang D."/>
            <person name="Bader C.D."/>
            <person name="Teijaro C.N."/>
            <person name="Fluegel L."/>
            <person name="Davis C.M."/>
            <person name="Simpson J.R."/>
            <person name="Lauterbach L."/>
            <person name="Steele A.D."/>
            <person name="Gui C."/>
            <person name="Meng S."/>
            <person name="Li G."/>
            <person name="Viehrig K."/>
            <person name="Ye F."/>
            <person name="Su P."/>
            <person name="Kiefer A.F."/>
            <person name="Nichols A."/>
            <person name="Cepeda A.J."/>
            <person name="Yan W."/>
            <person name="Fan B."/>
            <person name="Jiang Y."/>
            <person name="Adhikari A."/>
            <person name="Zheng C.-J."/>
            <person name="Schuster L."/>
            <person name="Cowan T.M."/>
            <person name="Smanski M.J."/>
            <person name="Chevrette M.G."/>
            <person name="De Carvalho L.P.S."/>
            <person name="Shen B."/>
        </authorList>
    </citation>
    <scope>NUCLEOTIDE SEQUENCE [LARGE SCALE GENOMIC DNA]</scope>
    <source>
        <strain evidence="6 7">NPDC048946</strain>
    </source>
</reference>
<dbReference type="SUPFAM" id="SSF46785">
    <property type="entry name" value="Winged helix' DNA-binding domain"/>
    <property type="match status" value="1"/>
</dbReference>
<dbReference type="PANTHER" id="PTHR30346:SF29">
    <property type="entry name" value="LYSR SUBSTRATE-BINDING"/>
    <property type="match status" value="1"/>
</dbReference>
<keyword evidence="7" id="KW-1185">Reference proteome</keyword>
<accession>A0ABV3DI48</accession>
<keyword evidence="3" id="KW-0238">DNA-binding</keyword>
<dbReference type="EMBL" id="JBEZFP010000042">
    <property type="protein sequence ID" value="MEU8135420.1"/>
    <property type="molecule type" value="Genomic_DNA"/>
</dbReference>
<dbReference type="RefSeq" id="WP_358355147.1">
    <property type="nucleotide sequence ID" value="NZ_JBEZFP010000042.1"/>
</dbReference>
<protein>
    <submittedName>
        <fullName evidence="6">LysR family transcriptional regulator</fullName>
    </submittedName>
</protein>
<evidence type="ECO:0000256" key="4">
    <source>
        <dbReference type="ARBA" id="ARBA00023163"/>
    </source>
</evidence>
<evidence type="ECO:0000256" key="2">
    <source>
        <dbReference type="ARBA" id="ARBA00023015"/>
    </source>
</evidence>
<keyword evidence="4" id="KW-0804">Transcription</keyword>
<dbReference type="Proteomes" id="UP001551482">
    <property type="component" value="Unassembled WGS sequence"/>
</dbReference>
<dbReference type="InterPro" id="IPR000847">
    <property type="entry name" value="LysR_HTH_N"/>
</dbReference>